<gene>
    <name evidence="1" type="ORF">KO353_14465</name>
</gene>
<dbReference type="Proteomes" id="UP000694001">
    <property type="component" value="Chromosome"/>
</dbReference>
<proteinExistence type="predicted"/>
<evidence type="ECO:0000313" key="1">
    <source>
        <dbReference type="EMBL" id="QXM24426.1"/>
    </source>
</evidence>
<evidence type="ECO:0000313" key="2">
    <source>
        <dbReference type="Proteomes" id="UP000694001"/>
    </source>
</evidence>
<accession>A0A975U3J7</accession>
<dbReference type="RefSeq" id="WP_218285483.1">
    <property type="nucleotide sequence ID" value="NZ_CP076448.1"/>
</dbReference>
<keyword evidence="2" id="KW-1185">Reference proteome</keyword>
<name>A0A975U3J7_9PROT</name>
<sequence>MSDAERVIVRDSVTELDDSARGRVVLAPSHGGRYAAALAARCGVSAVILSDAGIGRNGAGVAGLALLDDLGVPAAAVDVWSARIADGKDCLRRGVLSTVNARGRALGIDAGMAVAEALARFAAAALPPSPPPPALADSRREIAEAGTKGVRVLALDSNALVRPEDLGQVIVTGSHGALLGGRPETAVKVAVFAALYNDAGIGIDEAGLGRLAPLAARGIAAATVSAASAEIGDAASTYHDGIVSAVNAVAARLGGAVGQTARELVARLVAARAREISG</sequence>
<protein>
    <submittedName>
        <fullName evidence="1">Uncharacterized protein</fullName>
    </submittedName>
</protein>
<dbReference type="KEGG" id="elio:KO353_14465"/>
<reference evidence="1" key="1">
    <citation type="submission" date="2021-06" db="EMBL/GenBank/DDBJ databases">
        <title>Elioraea tepida, sp. nov., a moderately thermophilic aerobic anoxygenic phototrophic bacterium isolated from an alkaline siliceous hot spring mat community in Yellowstone National Park, WY, USA.</title>
        <authorList>
            <person name="Saini M.K."/>
            <person name="Yoshida S."/>
            <person name="Sebastian A."/>
            <person name="Hirose S."/>
            <person name="Hara E."/>
            <person name="Tamaki H."/>
            <person name="Soulier N.T."/>
            <person name="Albert I."/>
            <person name="Hanada S."/>
            <person name="Bryant D.A."/>
            <person name="Tank M."/>
        </authorList>
    </citation>
    <scope>NUCLEOTIDE SEQUENCE</scope>
    <source>
        <strain evidence="1">MS-P2</strain>
    </source>
</reference>
<dbReference type="AlphaFoldDB" id="A0A975U3J7"/>
<dbReference type="EMBL" id="CP076448">
    <property type="protein sequence ID" value="QXM24426.1"/>
    <property type="molecule type" value="Genomic_DNA"/>
</dbReference>
<organism evidence="1 2">
    <name type="scientific">Elioraea tepida</name>
    <dbReference type="NCBI Taxonomy" id="2843330"/>
    <lineage>
        <taxon>Bacteria</taxon>
        <taxon>Pseudomonadati</taxon>
        <taxon>Pseudomonadota</taxon>
        <taxon>Alphaproteobacteria</taxon>
        <taxon>Acetobacterales</taxon>
        <taxon>Elioraeaceae</taxon>
        <taxon>Elioraea</taxon>
    </lineage>
</organism>